<protein>
    <submittedName>
        <fullName evidence="1">Uncharacterized protein</fullName>
    </submittedName>
</protein>
<name>A0AA96ESH2_9VIRU</name>
<accession>A0AA96ESH2</accession>
<proteinExistence type="predicted"/>
<sequence>MDRFLQKREWLSLELVCPTELQTKLEEKNFVAKQGTGFAKQEIEISSDYKGWSTLRRGEDSAHGPFSLTIRVSGSGGGGPIRVEVKGAAFNGEITTLKTETWMNIFGQEVLTSKDTLENGVDKDFWALFGR</sequence>
<gene>
    <name evidence="1" type="ORF">MarFTMF_395</name>
</gene>
<reference evidence="1" key="1">
    <citation type="submission" date="2023-07" db="EMBL/GenBank/DDBJ databases">
        <authorList>
            <person name="Xia Y."/>
        </authorList>
    </citation>
    <scope>NUCLEOTIDE SEQUENCE</scope>
    <source>
        <strain evidence="1">F</strain>
    </source>
</reference>
<evidence type="ECO:0000313" key="1">
    <source>
        <dbReference type="EMBL" id="WNL49911.1"/>
    </source>
</evidence>
<organism evidence="1">
    <name type="scientific">Marseillevirus sp</name>
    <dbReference type="NCBI Taxonomy" id="2809551"/>
    <lineage>
        <taxon>Viruses</taxon>
        <taxon>Varidnaviria</taxon>
        <taxon>Bamfordvirae</taxon>
        <taxon>Nucleocytoviricota</taxon>
        <taxon>Megaviricetes</taxon>
        <taxon>Pimascovirales</taxon>
        <taxon>Pimascovirales incertae sedis</taxon>
        <taxon>Marseilleviridae</taxon>
        <taxon>Marseillevirus</taxon>
    </lineage>
</organism>
<dbReference type="EMBL" id="OR343188">
    <property type="protein sequence ID" value="WNL49911.1"/>
    <property type="molecule type" value="Genomic_DNA"/>
</dbReference>